<dbReference type="GO" id="GO:0006303">
    <property type="term" value="P:double-strand break repair via nonhomologous end joining"/>
    <property type="evidence" value="ECO:0007669"/>
    <property type="project" value="TreeGrafter"/>
</dbReference>
<dbReference type="PANTHER" id="PTHR46060">
    <property type="entry name" value="MARINER MOS1 TRANSPOSASE-LIKE PROTEIN"/>
    <property type="match status" value="1"/>
</dbReference>
<dbReference type="OrthoDB" id="616263at2759"/>
<dbReference type="GO" id="GO:0044774">
    <property type="term" value="P:mitotic DNA integrity checkpoint signaling"/>
    <property type="evidence" value="ECO:0007669"/>
    <property type="project" value="TreeGrafter"/>
</dbReference>
<dbReference type="GO" id="GO:0000729">
    <property type="term" value="P:DNA double-strand break processing"/>
    <property type="evidence" value="ECO:0007669"/>
    <property type="project" value="TreeGrafter"/>
</dbReference>
<dbReference type="GO" id="GO:0003697">
    <property type="term" value="F:single-stranded DNA binding"/>
    <property type="evidence" value="ECO:0007669"/>
    <property type="project" value="TreeGrafter"/>
</dbReference>
<dbReference type="GO" id="GO:0044547">
    <property type="term" value="F:DNA topoisomerase binding"/>
    <property type="evidence" value="ECO:0007669"/>
    <property type="project" value="TreeGrafter"/>
</dbReference>
<accession>A0A4C1VNV6</accession>
<dbReference type="AlphaFoldDB" id="A0A4C1VNV6"/>
<keyword evidence="2" id="KW-1185">Reference proteome</keyword>
<dbReference type="GO" id="GO:0015074">
    <property type="term" value="P:DNA integration"/>
    <property type="evidence" value="ECO:0007669"/>
    <property type="project" value="TreeGrafter"/>
</dbReference>
<dbReference type="InterPro" id="IPR052709">
    <property type="entry name" value="Transposase-MT_Hybrid"/>
</dbReference>
<protein>
    <submittedName>
        <fullName evidence="1">Histone-lysine N-methyltransferase SETMAR</fullName>
    </submittedName>
</protein>
<dbReference type="GO" id="GO:0035861">
    <property type="term" value="C:site of double-strand break"/>
    <property type="evidence" value="ECO:0007669"/>
    <property type="project" value="TreeGrafter"/>
</dbReference>
<name>A0A4C1VNV6_EUMVA</name>
<gene>
    <name evidence="1" type="primary">SETMAR</name>
    <name evidence="1" type="ORF">EVAR_23806_1</name>
</gene>
<dbReference type="GO" id="GO:0042800">
    <property type="term" value="F:histone H3K4 methyltransferase activity"/>
    <property type="evidence" value="ECO:0007669"/>
    <property type="project" value="TreeGrafter"/>
</dbReference>
<organism evidence="1 2">
    <name type="scientific">Eumeta variegata</name>
    <name type="common">Bagworm moth</name>
    <name type="synonym">Eumeta japonica</name>
    <dbReference type="NCBI Taxonomy" id="151549"/>
    <lineage>
        <taxon>Eukaryota</taxon>
        <taxon>Metazoa</taxon>
        <taxon>Ecdysozoa</taxon>
        <taxon>Arthropoda</taxon>
        <taxon>Hexapoda</taxon>
        <taxon>Insecta</taxon>
        <taxon>Pterygota</taxon>
        <taxon>Neoptera</taxon>
        <taxon>Endopterygota</taxon>
        <taxon>Lepidoptera</taxon>
        <taxon>Glossata</taxon>
        <taxon>Ditrysia</taxon>
        <taxon>Tineoidea</taxon>
        <taxon>Psychidae</taxon>
        <taxon>Oiketicinae</taxon>
        <taxon>Eumeta</taxon>
    </lineage>
</organism>
<evidence type="ECO:0000313" key="2">
    <source>
        <dbReference type="Proteomes" id="UP000299102"/>
    </source>
</evidence>
<dbReference type="GO" id="GO:0003690">
    <property type="term" value="F:double-stranded DNA binding"/>
    <property type="evidence" value="ECO:0007669"/>
    <property type="project" value="TreeGrafter"/>
</dbReference>
<dbReference type="GO" id="GO:0000793">
    <property type="term" value="C:condensed chromosome"/>
    <property type="evidence" value="ECO:0007669"/>
    <property type="project" value="TreeGrafter"/>
</dbReference>
<keyword evidence="1" id="KW-0808">Transferase</keyword>
<dbReference type="GO" id="GO:0000014">
    <property type="term" value="F:single-stranded DNA endodeoxyribonuclease activity"/>
    <property type="evidence" value="ECO:0007669"/>
    <property type="project" value="TreeGrafter"/>
</dbReference>
<dbReference type="GO" id="GO:0032259">
    <property type="term" value="P:methylation"/>
    <property type="evidence" value="ECO:0007669"/>
    <property type="project" value="UniProtKB-KW"/>
</dbReference>
<sequence length="97" mass="11589">MNLALVNLLRIKSMPFWEKWDQNRHISSFDIAEELRIDHKIVLTDLKKPECIKKLDTWVPYELTEKNLINRVLHCDSLLRRNETEPFLEKMIIGDGK</sequence>
<dbReference type="Proteomes" id="UP000299102">
    <property type="component" value="Unassembled WGS sequence"/>
</dbReference>
<keyword evidence="1" id="KW-0489">Methyltransferase</keyword>
<reference evidence="1 2" key="1">
    <citation type="journal article" date="2019" name="Commun. Biol.">
        <title>The bagworm genome reveals a unique fibroin gene that provides high tensile strength.</title>
        <authorList>
            <person name="Kono N."/>
            <person name="Nakamura H."/>
            <person name="Ohtoshi R."/>
            <person name="Tomita M."/>
            <person name="Numata K."/>
            <person name="Arakawa K."/>
        </authorList>
    </citation>
    <scope>NUCLEOTIDE SEQUENCE [LARGE SCALE GENOMIC DNA]</scope>
</reference>
<dbReference type="PANTHER" id="PTHR46060:SF2">
    <property type="entry name" value="HISTONE-LYSINE N-METHYLTRANSFERASE SETMAR"/>
    <property type="match status" value="1"/>
</dbReference>
<dbReference type="GO" id="GO:0046975">
    <property type="term" value="F:histone H3K36 methyltransferase activity"/>
    <property type="evidence" value="ECO:0007669"/>
    <property type="project" value="TreeGrafter"/>
</dbReference>
<dbReference type="GO" id="GO:0005634">
    <property type="term" value="C:nucleus"/>
    <property type="evidence" value="ECO:0007669"/>
    <property type="project" value="TreeGrafter"/>
</dbReference>
<evidence type="ECO:0000313" key="1">
    <source>
        <dbReference type="EMBL" id="GBP39455.1"/>
    </source>
</evidence>
<dbReference type="EMBL" id="BGZK01000366">
    <property type="protein sequence ID" value="GBP39455.1"/>
    <property type="molecule type" value="Genomic_DNA"/>
</dbReference>
<comment type="caution">
    <text evidence="1">The sequence shown here is derived from an EMBL/GenBank/DDBJ whole genome shotgun (WGS) entry which is preliminary data.</text>
</comment>
<proteinExistence type="predicted"/>
<dbReference type="GO" id="GO:0031297">
    <property type="term" value="P:replication fork processing"/>
    <property type="evidence" value="ECO:0007669"/>
    <property type="project" value="TreeGrafter"/>
</dbReference>